<gene>
    <name evidence="2" type="ORF">FisN_3Hh238</name>
</gene>
<feature type="region of interest" description="Disordered" evidence="1">
    <location>
        <begin position="171"/>
        <end position="195"/>
    </location>
</feature>
<name>A0A1Z5JQP7_FISSO</name>
<dbReference type="EMBL" id="BDSP01000102">
    <property type="protein sequence ID" value="GAX16279.1"/>
    <property type="molecule type" value="Genomic_DNA"/>
</dbReference>
<feature type="region of interest" description="Disordered" evidence="1">
    <location>
        <begin position="344"/>
        <end position="363"/>
    </location>
</feature>
<feature type="compositionally biased region" description="Low complexity" evidence="1">
    <location>
        <begin position="291"/>
        <end position="302"/>
    </location>
</feature>
<feature type="compositionally biased region" description="Basic and acidic residues" evidence="1">
    <location>
        <begin position="122"/>
        <end position="139"/>
    </location>
</feature>
<dbReference type="OrthoDB" id="45928at2759"/>
<feature type="compositionally biased region" description="Basic and acidic residues" evidence="1">
    <location>
        <begin position="239"/>
        <end position="253"/>
    </location>
</feature>
<proteinExistence type="predicted"/>
<evidence type="ECO:0000313" key="3">
    <source>
        <dbReference type="Proteomes" id="UP000198406"/>
    </source>
</evidence>
<evidence type="ECO:0000313" key="2">
    <source>
        <dbReference type="EMBL" id="GAX16279.1"/>
    </source>
</evidence>
<feature type="compositionally biased region" description="Basic and acidic residues" evidence="1">
    <location>
        <begin position="261"/>
        <end position="271"/>
    </location>
</feature>
<feature type="compositionally biased region" description="Low complexity" evidence="1">
    <location>
        <begin position="38"/>
        <end position="47"/>
    </location>
</feature>
<feature type="region of interest" description="Disordered" evidence="1">
    <location>
        <begin position="236"/>
        <end position="323"/>
    </location>
</feature>
<sequence length="537" mass="60716">MTSEETSPTKEDSSPAAALPSKRFSPWRQPKDARDPESAASLSWSSSRPHPATNHPPTKSTKQKSTRKLFQEFILVQIPLNVTADLGVAIRRTRQKRIKGLLKAFPQLNQQKSTTDDPPMEDGVKGDLTQDKSEEESKAQNKKKKKKRNQPQPGDFGNIVDYLEAKYVQGVMVDDSGSEDDNEEGQGSVYSETSFLDDTDLQRTVAEQVLAQTTTTKLELRDDGEFFVNVGELEIEETDLTKDEYDPLQDTKTKSPKRKRKDAEIDKEENAKKKKKVKPELADKKGKAVPTSTKSAKASTSEESQKPDTAKTGSSKDTQKKSKECKKIYENLYQKLVEMIKKASPEELPKRKTKDKVSIKCPDDKKPGDTVIFANPHVRGQKLKVKIPDNCKPGGTFKVTVPIPIDEDDDTDYNKLSRDFYSALEVYSRAFDEWCEAEGDYRKAIDDTDFTAHFEKRKKFDKLVNEFPKDLKTPVDKSYLQKILRRARQSKSRKEAGQDKSDLSVASESFVPTTKAFVPVASKNFTQVEFNMNDFKL</sequence>
<feature type="compositionally biased region" description="Basic residues" evidence="1">
    <location>
        <begin position="140"/>
        <end position="149"/>
    </location>
</feature>
<protein>
    <submittedName>
        <fullName evidence="2">Uncharacterized protein</fullName>
    </submittedName>
</protein>
<dbReference type="InParanoid" id="A0A1Z5JQP7"/>
<organism evidence="2 3">
    <name type="scientific">Fistulifera solaris</name>
    <name type="common">Oleaginous diatom</name>
    <dbReference type="NCBI Taxonomy" id="1519565"/>
    <lineage>
        <taxon>Eukaryota</taxon>
        <taxon>Sar</taxon>
        <taxon>Stramenopiles</taxon>
        <taxon>Ochrophyta</taxon>
        <taxon>Bacillariophyta</taxon>
        <taxon>Bacillariophyceae</taxon>
        <taxon>Bacillariophycidae</taxon>
        <taxon>Naviculales</taxon>
        <taxon>Naviculaceae</taxon>
        <taxon>Fistulifera</taxon>
    </lineage>
</organism>
<feature type="region of interest" description="Disordered" evidence="1">
    <location>
        <begin position="1"/>
        <end position="65"/>
    </location>
</feature>
<dbReference type="Proteomes" id="UP000198406">
    <property type="component" value="Unassembled WGS sequence"/>
</dbReference>
<dbReference type="AlphaFoldDB" id="A0A1Z5JQP7"/>
<reference evidence="2 3" key="1">
    <citation type="journal article" date="2015" name="Plant Cell">
        <title>Oil accumulation by the oleaginous diatom Fistulifera solaris as revealed by the genome and transcriptome.</title>
        <authorList>
            <person name="Tanaka T."/>
            <person name="Maeda Y."/>
            <person name="Veluchamy A."/>
            <person name="Tanaka M."/>
            <person name="Abida H."/>
            <person name="Marechal E."/>
            <person name="Bowler C."/>
            <person name="Muto M."/>
            <person name="Sunaga Y."/>
            <person name="Tanaka M."/>
            <person name="Yoshino T."/>
            <person name="Taniguchi T."/>
            <person name="Fukuda Y."/>
            <person name="Nemoto M."/>
            <person name="Matsumoto M."/>
            <person name="Wong P.S."/>
            <person name="Aburatani S."/>
            <person name="Fujibuchi W."/>
        </authorList>
    </citation>
    <scope>NUCLEOTIDE SEQUENCE [LARGE SCALE GENOMIC DNA]</scope>
    <source>
        <strain evidence="2 3">JPCC DA0580</strain>
    </source>
</reference>
<accession>A0A1Z5JQP7</accession>
<comment type="caution">
    <text evidence="2">The sequence shown here is derived from an EMBL/GenBank/DDBJ whole genome shotgun (WGS) entry which is preliminary data.</text>
</comment>
<evidence type="ECO:0000256" key="1">
    <source>
        <dbReference type="SAM" id="MobiDB-lite"/>
    </source>
</evidence>
<keyword evidence="3" id="KW-1185">Reference proteome</keyword>
<feature type="region of interest" description="Disordered" evidence="1">
    <location>
        <begin position="102"/>
        <end position="159"/>
    </location>
</feature>